<feature type="signal peptide" evidence="2">
    <location>
        <begin position="1"/>
        <end position="20"/>
    </location>
</feature>
<protein>
    <submittedName>
        <fullName evidence="3">Uncharacterized protein</fullName>
    </submittedName>
</protein>
<organism evidence="3 4">
    <name type="scientific">Tieghemiomyces parasiticus</name>
    <dbReference type="NCBI Taxonomy" id="78921"/>
    <lineage>
        <taxon>Eukaryota</taxon>
        <taxon>Fungi</taxon>
        <taxon>Fungi incertae sedis</taxon>
        <taxon>Zoopagomycota</taxon>
        <taxon>Kickxellomycotina</taxon>
        <taxon>Dimargaritomycetes</taxon>
        <taxon>Dimargaritales</taxon>
        <taxon>Dimargaritaceae</taxon>
        <taxon>Tieghemiomyces</taxon>
    </lineage>
</organism>
<keyword evidence="4" id="KW-1185">Reference proteome</keyword>
<feature type="non-terminal residue" evidence="3">
    <location>
        <position position="226"/>
    </location>
</feature>
<evidence type="ECO:0000313" key="4">
    <source>
        <dbReference type="Proteomes" id="UP001150569"/>
    </source>
</evidence>
<proteinExistence type="predicted"/>
<feature type="region of interest" description="Disordered" evidence="1">
    <location>
        <begin position="115"/>
        <end position="226"/>
    </location>
</feature>
<evidence type="ECO:0000256" key="2">
    <source>
        <dbReference type="SAM" id="SignalP"/>
    </source>
</evidence>
<reference evidence="3" key="1">
    <citation type="submission" date="2022-07" db="EMBL/GenBank/DDBJ databases">
        <title>Phylogenomic reconstructions and comparative analyses of Kickxellomycotina fungi.</title>
        <authorList>
            <person name="Reynolds N.K."/>
            <person name="Stajich J.E."/>
            <person name="Barry K."/>
            <person name="Grigoriev I.V."/>
            <person name="Crous P."/>
            <person name="Smith M.E."/>
        </authorList>
    </citation>
    <scope>NUCLEOTIDE SEQUENCE</scope>
    <source>
        <strain evidence="3">RSA 861</strain>
    </source>
</reference>
<feature type="compositionally biased region" description="Acidic residues" evidence="1">
    <location>
        <begin position="176"/>
        <end position="197"/>
    </location>
</feature>
<dbReference type="Proteomes" id="UP001150569">
    <property type="component" value="Unassembled WGS sequence"/>
</dbReference>
<dbReference type="EMBL" id="JANBPT010001278">
    <property type="protein sequence ID" value="KAJ1909031.1"/>
    <property type="molecule type" value="Genomic_DNA"/>
</dbReference>
<feature type="compositionally biased region" description="Low complexity" evidence="1">
    <location>
        <begin position="163"/>
        <end position="174"/>
    </location>
</feature>
<accession>A0A9W8DHB8</accession>
<evidence type="ECO:0000313" key="3">
    <source>
        <dbReference type="EMBL" id="KAJ1909031.1"/>
    </source>
</evidence>
<dbReference type="AlphaFoldDB" id="A0A9W8DHB8"/>
<feature type="chain" id="PRO_5040958020" evidence="2">
    <location>
        <begin position="21"/>
        <end position="226"/>
    </location>
</feature>
<gene>
    <name evidence="3" type="ORF">IWQ60_011399</name>
</gene>
<keyword evidence="2" id="KW-0732">Signal</keyword>
<evidence type="ECO:0000256" key="1">
    <source>
        <dbReference type="SAM" id="MobiDB-lite"/>
    </source>
</evidence>
<feature type="compositionally biased region" description="Low complexity" evidence="1">
    <location>
        <begin position="203"/>
        <end position="226"/>
    </location>
</feature>
<sequence length="226" mass="23386">MFVRVSTLLLVLGLAQGGLGRSLTENPQQLYRRNMDVTNNPSEEALFAQNSGDLTGLLPEATTATDPAQSAPMGLADLMAPFSSTTTDQQQLAPDCAPTATVTVTETVTVTQPCDSMPTANLSEPCDDTPGLDPGTIGKCVDPTPIAPLLPTDPVYSSPPPAASDVSADLAPAPLAEEDCDEEPTSSLTEEDCDDEIPAPTSDLTPAVDPAPAADLLPTTPVENLQ</sequence>
<comment type="caution">
    <text evidence="3">The sequence shown here is derived from an EMBL/GenBank/DDBJ whole genome shotgun (WGS) entry which is preliminary data.</text>
</comment>
<name>A0A9W8DHB8_9FUNG</name>